<gene>
    <name evidence="1" type="ORF">C7416_104476</name>
</gene>
<proteinExistence type="predicted"/>
<dbReference type="EMBL" id="QKZN01000004">
    <property type="protein sequence ID" value="PZX29471.1"/>
    <property type="molecule type" value="Genomic_DNA"/>
</dbReference>
<name>A0A2W7P056_9BURK</name>
<dbReference type="AlphaFoldDB" id="A0A2W7P056"/>
<reference evidence="1" key="1">
    <citation type="submission" date="2018-06" db="EMBL/GenBank/DDBJ databases">
        <title>Genomic Encyclopedia of Type Strains, Phase IV (KMG-V): Genome sequencing to study the core and pangenomes of soil and plant-associated prokaryotes.</title>
        <authorList>
            <person name="Whitman W."/>
        </authorList>
    </citation>
    <scope>NUCLEOTIDE SEQUENCE [LARGE SCALE GENOMIC DNA]</scope>
    <source>
        <strain evidence="1">MLR2-44</strain>
    </source>
</reference>
<dbReference type="Proteomes" id="UP000249638">
    <property type="component" value="Unassembled WGS sequence"/>
</dbReference>
<sequence>MNLAAPLQRSRQITDANGNLLKPWVDYFSALSVSMGGASGVDLSSVNARLNAAETDIVAINIALAALSLDLANEVDQLRIELATSTSKEQVTRAMLDELRDELEMQVIG</sequence>
<organism evidence="1 2">
    <name type="scientific">Cupriavidus phytorum</name>
    <dbReference type="NCBI Taxonomy" id="3024399"/>
    <lineage>
        <taxon>Bacteria</taxon>
        <taxon>Pseudomonadati</taxon>
        <taxon>Pseudomonadota</taxon>
        <taxon>Betaproteobacteria</taxon>
        <taxon>Burkholderiales</taxon>
        <taxon>Burkholderiaceae</taxon>
        <taxon>Cupriavidus</taxon>
    </lineage>
</organism>
<evidence type="ECO:0000313" key="1">
    <source>
        <dbReference type="EMBL" id="PZX29471.1"/>
    </source>
</evidence>
<keyword evidence="2" id="KW-1185">Reference proteome</keyword>
<comment type="caution">
    <text evidence="1">The sequence shown here is derived from an EMBL/GenBank/DDBJ whole genome shotgun (WGS) entry which is preliminary data.</text>
</comment>
<evidence type="ECO:0000313" key="2">
    <source>
        <dbReference type="Proteomes" id="UP000249638"/>
    </source>
</evidence>
<accession>A0A2W7P056</accession>
<protein>
    <submittedName>
        <fullName evidence="1">Uncharacterized protein</fullName>
    </submittedName>
</protein>